<comment type="caution">
    <text evidence="1">The sequence shown here is derived from an EMBL/GenBank/DDBJ whole genome shotgun (WGS) entry which is preliminary data.</text>
</comment>
<protein>
    <submittedName>
        <fullName evidence="1">Uncharacterized protein</fullName>
    </submittedName>
</protein>
<feature type="non-terminal residue" evidence="1">
    <location>
        <position position="30"/>
    </location>
</feature>
<reference evidence="1" key="1">
    <citation type="journal article" date="2015" name="Nature">
        <title>Complex archaea that bridge the gap between prokaryotes and eukaryotes.</title>
        <authorList>
            <person name="Spang A."/>
            <person name="Saw J.H."/>
            <person name="Jorgensen S.L."/>
            <person name="Zaremba-Niedzwiedzka K."/>
            <person name="Martijn J."/>
            <person name="Lind A.E."/>
            <person name="van Eijk R."/>
            <person name="Schleper C."/>
            <person name="Guy L."/>
            <person name="Ettema T.J."/>
        </authorList>
    </citation>
    <scope>NUCLEOTIDE SEQUENCE</scope>
</reference>
<dbReference type="AlphaFoldDB" id="A0A0F8ZVR7"/>
<proteinExistence type="predicted"/>
<organism evidence="1">
    <name type="scientific">marine sediment metagenome</name>
    <dbReference type="NCBI Taxonomy" id="412755"/>
    <lineage>
        <taxon>unclassified sequences</taxon>
        <taxon>metagenomes</taxon>
        <taxon>ecological metagenomes</taxon>
    </lineage>
</organism>
<accession>A0A0F8ZVR7</accession>
<name>A0A0F8ZVR7_9ZZZZ</name>
<evidence type="ECO:0000313" key="1">
    <source>
        <dbReference type="EMBL" id="KKK90025.1"/>
    </source>
</evidence>
<gene>
    <name evidence="1" type="ORF">LCGC14_2727190</name>
</gene>
<sequence>MKTWIETQQYINKHGELCAKYYFPDGSVKY</sequence>
<dbReference type="EMBL" id="LAZR01049277">
    <property type="protein sequence ID" value="KKK90025.1"/>
    <property type="molecule type" value="Genomic_DNA"/>
</dbReference>